<keyword evidence="5" id="KW-0028">Amino-acid biosynthesis</keyword>
<keyword evidence="4" id="KW-0827">Tyrosine biosynthesis</keyword>
<dbReference type="InterPro" id="IPR046825">
    <property type="entry name" value="PDH_C"/>
</dbReference>
<evidence type="ECO:0000256" key="5">
    <source>
        <dbReference type="ARBA" id="ARBA00022605"/>
    </source>
</evidence>
<accession>A0A285NI72</accession>
<protein>
    <recommendedName>
        <fullName evidence="3">prephenate dehydrogenase</fullName>
        <ecNumber evidence="3">1.3.1.12</ecNumber>
    </recommendedName>
</protein>
<evidence type="ECO:0000256" key="2">
    <source>
        <dbReference type="ARBA" id="ARBA00007964"/>
    </source>
</evidence>
<evidence type="ECO:0000313" key="13">
    <source>
        <dbReference type="Proteomes" id="UP000219036"/>
    </source>
</evidence>
<dbReference type="GO" id="GO:0006571">
    <property type="term" value="P:tyrosine biosynthetic process"/>
    <property type="evidence" value="ECO:0007669"/>
    <property type="project" value="UniProtKB-KW"/>
</dbReference>
<dbReference type="GO" id="GO:0004665">
    <property type="term" value="F:prephenate dehydrogenase (NADP+) activity"/>
    <property type="evidence" value="ECO:0007669"/>
    <property type="project" value="InterPro"/>
</dbReference>
<dbReference type="Pfam" id="PF20463">
    <property type="entry name" value="PDH_C"/>
    <property type="match status" value="1"/>
</dbReference>
<keyword evidence="10" id="KW-0472">Membrane</keyword>
<dbReference type="Gene3D" id="3.40.50.720">
    <property type="entry name" value="NAD(P)-binding Rossmann-like Domain"/>
    <property type="match status" value="1"/>
</dbReference>
<dbReference type="InterPro" id="IPR003099">
    <property type="entry name" value="Prephen_DH"/>
</dbReference>
<comment type="pathway">
    <text evidence="1">Amino-acid biosynthesis; L-tyrosine biosynthesis; (4-hydroxyphenyl)pyruvate from prephenate (NAD(+) route): step 1/1.</text>
</comment>
<dbReference type="SUPFAM" id="SSF51735">
    <property type="entry name" value="NAD(P)-binding Rossmann-fold domains"/>
    <property type="match status" value="1"/>
</dbReference>
<dbReference type="GO" id="GO:0070403">
    <property type="term" value="F:NAD+ binding"/>
    <property type="evidence" value="ECO:0007669"/>
    <property type="project" value="InterPro"/>
</dbReference>
<evidence type="ECO:0000259" key="11">
    <source>
        <dbReference type="PROSITE" id="PS51176"/>
    </source>
</evidence>
<keyword evidence="10" id="KW-1133">Transmembrane helix</keyword>
<dbReference type="PROSITE" id="PS51176">
    <property type="entry name" value="PDH_ADH"/>
    <property type="match status" value="1"/>
</dbReference>
<gene>
    <name evidence="12" type="ORF">SAMN06265182_1382</name>
</gene>
<dbReference type="InterPro" id="IPR036291">
    <property type="entry name" value="NAD(P)-bd_dom_sf"/>
</dbReference>
<feature type="domain" description="Prephenate/arogenate dehydrogenase" evidence="11">
    <location>
        <begin position="9"/>
        <end position="289"/>
    </location>
</feature>
<dbReference type="AlphaFoldDB" id="A0A285NI72"/>
<keyword evidence="6" id="KW-0560">Oxidoreductase</keyword>
<evidence type="ECO:0000256" key="1">
    <source>
        <dbReference type="ARBA" id="ARBA00005067"/>
    </source>
</evidence>
<dbReference type="EMBL" id="OBEI01000005">
    <property type="protein sequence ID" value="SNZ08677.1"/>
    <property type="molecule type" value="Genomic_DNA"/>
</dbReference>
<keyword evidence="13" id="KW-1185">Reference proteome</keyword>
<dbReference type="FunFam" id="3.40.50.720:FF:000208">
    <property type="entry name" value="Prephenate dehydrogenase"/>
    <property type="match status" value="1"/>
</dbReference>
<evidence type="ECO:0000256" key="6">
    <source>
        <dbReference type="ARBA" id="ARBA00023002"/>
    </source>
</evidence>
<dbReference type="OrthoDB" id="9802008at2"/>
<comment type="catalytic activity">
    <reaction evidence="9">
        <text>prephenate + NAD(+) = 3-(4-hydroxyphenyl)pyruvate + CO2 + NADH</text>
        <dbReference type="Rhea" id="RHEA:13869"/>
        <dbReference type="ChEBI" id="CHEBI:16526"/>
        <dbReference type="ChEBI" id="CHEBI:29934"/>
        <dbReference type="ChEBI" id="CHEBI:36242"/>
        <dbReference type="ChEBI" id="CHEBI:57540"/>
        <dbReference type="ChEBI" id="CHEBI:57945"/>
        <dbReference type="EC" id="1.3.1.12"/>
    </reaction>
</comment>
<dbReference type="SUPFAM" id="SSF48179">
    <property type="entry name" value="6-phosphogluconate dehydrogenase C-terminal domain-like"/>
    <property type="match status" value="1"/>
</dbReference>
<evidence type="ECO:0000256" key="4">
    <source>
        <dbReference type="ARBA" id="ARBA00022498"/>
    </source>
</evidence>
<dbReference type="InterPro" id="IPR046826">
    <property type="entry name" value="PDH_N"/>
</dbReference>
<reference evidence="13" key="1">
    <citation type="submission" date="2017-09" db="EMBL/GenBank/DDBJ databases">
        <authorList>
            <person name="Varghese N."/>
            <person name="Submissions S."/>
        </authorList>
    </citation>
    <scope>NUCLEOTIDE SEQUENCE [LARGE SCALE GENOMIC DNA]</scope>
    <source>
        <strain evidence="13">DSM 15103</strain>
    </source>
</reference>
<dbReference type="InterPro" id="IPR050812">
    <property type="entry name" value="Preph/Arog_dehydrog"/>
</dbReference>
<dbReference type="FunFam" id="1.10.3660.10:FF:000003">
    <property type="entry name" value="Prephenate dehydrogenase"/>
    <property type="match status" value="1"/>
</dbReference>
<sequence length="289" mass="32309">MDKDFGGFKNILIIGLGLIGGSIAVSLKSSGYRGKIYGFDLSSERVKKAVELQAVDEAYTQLEDIPWDEIDLVILATPVKTFEEIAKKIKPFLRKDTVVTDVGSVKGSLVEKIQNILSPVKFIGAHPIAGTEKEGIENAVVGLFKGKKLILTIDREDESTKRLEKFWTDLGAKVEVMDPHTHDFVFASVSHLPHAVAFALVDALIELSKETGIDLFLYPGAGFKDFTRIAASSPTVWKDIFIENKDNVVHTIERFIQSMEKLKEYIQKEDEDNLIRILSESREKRLSLD</sequence>
<keyword evidence="7" id="KW-0520">NAD</keyword>
<dbReference type="Proteomes" id="UP000219036">
    <property type="component" value="Unassembled WGS sequence"/>
</dbReference>
<dbReference type="Gene3D" id="1.10.3660.10">
    <property type="entry name" value="6-phosphogluconate dehydrogenase C-terminal like domain"/>
    <property type="match status" value="1"/>
</dbReference>
<evidence type="ECO:0000256" key="9">
    <source>
        <dbReference type="ARBA" id="ARBA00049260"/>
    </source>
</evidence>
<feature type="transmembrane region" description="Helical" evidence="10">
    <location>
        <begin position="6"/>
        <end position="27"/>
    </location>
</feature>
<organism evidence="12 13">
    <name type="scientific">Persephonella hydrogeniphila</name>
    <dbReference type="NCBI Taxonomy" id="198703"/>
    <lineage>
        <taxon>Bacteria</taxon>
        <taxon>Pseudomonadati</taxon>
        <taxon>Aquificota</taxon>
        <taxon>Aquificia</taxon>
        <taxon>Aquificales</taxon>
        <taxon>Hydrogenothermaceae</taxon>
        <taxon>Persephonella</taxon>
    </lineage>
</organism>
<dbReference type="PANTHER" id="PTHR21363">
    <property type="entry name" value="PREPHENATE DEHYDROGENASE"/>
    <property type="match status" value="1"/>
</dbReference>
<evidence type="ECO:0000256" key="7">
    <source>
        <dbReference type="ARBA" id="ARBA00023027"/>
    </source>
</evidence>
<evidence type="ECO:0000313" key="12">
    <source>
        <dbReference type="EMBL" id="SNZ08677.1"/>
    </source>
</evidence>
<dbReference type="PANTHER" id="PTHR21363:SF0">
    <property type="entry name" value="PREPHENATE DEHYDROGENASE [NADP(+)]"/>
    <property type="match status" value="1"/>
</dbReference>
<evidence type="ECO:0000256" key="10">
    <source>
        <dbReference type="SAM" id="Phobius"/>
    </source>
</evidence>
<name>A0A285NI72_9AQUI</name>
<keyword evidence="8" id="KW-0057">Aromatic amino acid biosynthesis</keyword>
<dbReference type="EC" id="1.3.1.12" evidence="3"/>
<dbReference type="RefSeq" id="WP_097000549.1">
    <property type="nucleotide sequence ID" value="NZ_OBEI01000005.1"/>
</dbReference>
<evidence type="ECO:0000256" key="8">
    <source>
        <dbReference type="ARBA" id="ARBA00023141"/>
    </source>
</evidence>
<keyword evidence="10" id="KW-0812">Transmembrane</keyword>
<dbReference type="InterPro" id="IPR008927">
    <property type="entry name" value="6-PGluconate_DH-like_C_sf"/>
</dbReference>
<dbReference type="Pfam" id="PF02153">
    <property type="entry name" value="PDH_N"/>
    <property type="match status" value="1"/>
</dbReference>
<evidence type="ECO:0000256" key="3">
    <source>
        <dbReference type="ARBA" id="ARBA00012068"/>
    </source>
</evidence>
<dbReference type="GO" id="GO:0008977">
    <property type="term" value="F:prephenate dehydrogenase (NAD+) activity"/>
    <property type="evidence" value="ECO:0007669"/>
    <property type="project" value="UniProtKB-EC"/>
</dbReference>
<comment type="similarity">
    <text evidence="2">Belongs to the prephenate/arogenate dehydrogenase family.</text>
</comment>
<proteinExistence type="inferred from homology"/>